<dbReference type="EMBL" id="CP028324">
    <property type="protein sequence ID" value="AVR98824.1"/>
    <property type="molecule type" value="Genomic_DNA"/>
</dbReference>
<dbReference type="InterPro" id="IPR041008">
    <property type="entry name" value="DUF5625"/>
</dbReference>
<feature type="chain" id="PRO_5015360882" description="DUF5625 domain-containing protein" evidence="1">
    <location>
        <begin position="28"/>
        <end position="184"/>
    </location>
</feature>
<evidence type="ECO:0000313" key="4">
    <source>
        <dbReference type="Proteomes" id="UP000240505"/>
    </source>
</evidence>
<sequence>MTLSTCLRRRWAAVLLCLAAASCAIPAAALTATPPLAIPFAVRTGGETAHTDLRIAQQGIYRFGLTFQAVNVRDSSEVYALLDLMGDAENPYPSSASPPPNYGVPLSLSLRIERLEPGPVAVVFDRTTDQVQRYAGFGGRFLKKIGDVTLDRGVYRVTVKNLRPAAQLSNLSVHIHINKAYLGK</sequence>
<dbReference type="RefSeq" id="WP_107144150.1">
    <property type="nucleotide sequence ID" value="NZ_CP028324.1"/>
</dbReference>
<dbReference type="Pfam" id="PF18539">
    <property type="entry name" value="DUF5625"/>
    <property type="match status" value="1"/>
</dbReference>
<accession>A0A2R4CGS0</accession>
<dbReference type="Gene3D" id="2.60.120.790">
    <property type="match status" value="1"/>
</dbReference>
<gene>
    <name evidence="3" type="ORF">C9I28_26795</name>
</gene>
<feature type="signal peptide" evidence="1">
    <location>
        <begin position="1"/>
        <end position="27"/>
    </location>
</feature>
<evidence type="ECO:0000259" key="2">
    <source>
        <dbReference type="Pfam" id="PF18539"/>
    </source>
</evidence>
<keyword evidence="4" id="KW-1185">Reference proteome</keyword>
<reference evidence="3 4" key="1">
    <citation type="submission" date="2018-03" db="EMBL/GenBank/DDBJ databases">
        <title>Massilia armeniaca sp. nov., isolated from desert soil.</title>
        <authorList>
            <person name="Huang H."/>
            <person name="Ren M."/>
        </authorList>
    </citation>
    <scope>NUCLEOTIDE SEQUENCE [LARGE SCALE GENOMIC DNA]</scope>
    <source>
        <strain evidence="3 4">ZMN-3</strain>
    </source>
</reference>
<dbReference type="KEGG" id="masz:C9I28_26795"/>
<proteinExistence type="predicted"/>
<protein>
    <recommendedName>
        <fullName evidence="2">DUF5625 domain-containing protein</fullName>
    </recommendedName>
</protein>
<dbReference type="AlphaFoldDB" id="A0A2R4CGS0"/>
<feature type="domain" description="DUF5625" evidence="2">
    <location>
        <begin position="38"/>
        <end position="177"/>
    </location>
</feature>
<evidence type="ECO:0000313" key="3">
    <source>
        <dbReference type="EMBL" id="AVR98824.1"/>
    </source>
</evidence>
<name>A0A2R4CGS0_9BURK</name>
<keyword evidence="1" id="KW-0732">Signal</keyword>
<organism evidence="3 4">
    <name type="scientific">Pseudoduganella armeniaca</name>
    <dbReference type="NCBI Taxonomy" id="2072590"/>
    <lineage>
        <taxon>Bacteria</taxon>
        <taxon>Pseudomonadati</taxon>
        <taxon>Pseudomonadota</taxon>
        <taxon>Betaproteobacteria</taxon>
        <taxon>Burkholderiales</taxon>
        <taxon>Oxalobacteraceae</taxon>
        <taxon>Telluria group</taxon>
        <taxon>Pseudoduganella</taxon>
    </lineage>
</organism>
<evidence type="ECO:0000256" key="1">
    <source>
        <dbReference type="SAM" id="SignalP"/>
    </source>
</evidence>
<dbReference type="Proteomes" id="UP000240505">
    <property type="component" value="Chromosome"/>
</dbReference>